<evidence type="ECO:0000259" key="1">
    <source>
        <dbReference type="Pfam" id="PF26215"/>
    </source>
</evidence>
<name>A0AAD7II78_9AGAR</name>
<evidence type="ECO:0000313" key="3">
    <source>
        <dbReference type="Proteomes" id="UP001215598"/>
    </source>
</evidence>
<feature type="domain" description="Helix-turn-helix" evidence="1">
    <location>
        <begin position="23"/>
        <end position="81"/>
    </location>
</feature>
<sequence length="181" mass="21199">MSAANPQFRLVTSVYQKTLNAYLYIPWNSCHSNDSKRAWVKGELIRYVRICPKESDFAKIQTVFMVRLRERGYPGRWLQQIFEEIKYKVERLTALKPIARDNATGDPVLHVLKLTHNPIWDGLDLNPLWREFNETWKEFGMGYPELQFMASFKKPHALGDRLNTINRETLNTYHTSIAAPV</sequence>
<dbReference type="InterPro" id="IPR058912">
    <property type="entry name" value="HTH_animal"/>
</dbReference>
<comment type="caution">
    <text evidence="2">The sequence shown here is derived from an EMBL/GenBank/DDBJ whole genome shotgun (WGS) entry which is preliminary data.</text>
</comment>
<dbReference type="AlphaFoldDB" id="A0AAD7II78"/>
<keyword evidence="3" id="KW-1185">Reference proteome</keyword>
<proteinExistence type="predicted"/>
<evidence type="ECO:0000313" key="2">
    <source>
        <dbReference type="EMBL" id="KAJ7742235.1"/>
    </source>
</evidence>
<dbReference type="EMBL" id="JARKIB010000095">
    <property type="protein sequence ID" value="KAJ7742235.1"/>
    <property type="molecule type" value="Genomic_DNA"/>
</dbReference>
<organism evidence="2 3">
    <name type="scientific">Mycena metata</name>
    <dbReference type="NCBI Taxonomy" id="1033252"/>
    <lineage>
        <taxon>Eukaryota</taxon>
        <taxon>Fungi</taxon>
        <taxon>Dikarya</taxon>
        <taxon>Basidiomycota</taxon>
        <taxon>Agaricomycotina</taxon>
        <taxon>Agaricomycetes</taxon>
        <taxon>Agaricomycetidae</taxon>
        <taxon>Agaricales</taxon>
        <taxon>Marasmiineae</taxon>
        <taxon>Mycenaceae</taxon>
        <taxon>Mycena</taxon>
    </lineage>
</organism>
<protein>
    <recommendedName>
        <fullName evidence="1">Helix-turn-helix domain-containing protein</fullName>
    </recommendedName>
</protein>
<accession>A0AAD7II78</accession>
<gene>
    <name evidence="2" type="ORF">B0H16DRAFT_1323444</name>
</gene>
<reference evidence="2" key="1">
    <citation type="submission" date="2023-03" db="EMBL/GenBank/DDBJ databases">
        <title>Massive genome expansion in bonnet fungi (Mycena s.s.) driven by repeated elements and novel gene families across ecological guilds.</title>
        <authorList>
            <consortium name="Lawrence Berkeley National Laboratory"/>
            <person name="Harder C.B."/>
            <person name="Miyauchi S."/>
            <person name="Viragh M."/>
            <person name="Kuo A."/>
            <person name="Thoen E."/>
            <person name="Andreopoulos B."/>
            <person name="Lu D."/>
            <person name="Skrede I."/>
            <person name="Drula E."/>
            <person name="Henrissat B."/>
            <person name="Morin E."/>
            <person name="Kohler A."/>
            <person name="Barry K."/>
            <person name="LaButti K."/>
            <person name="Morin E."/>
            <person name="Salamov A."/>
            <person name="Lipzen A."/>
            <person name="Mereny Z."/>
            <person name="Hegedus B."/>
            <person name="Baldrian P."/>
            <person name="Stursova M."/>
            <person name="Weitz H."/>
            <person name="Taylor A."/>
            <person name="Grigoriev I.V."/>
            <person name="Nagy L.G."/>
            <person name="Martin F."/>
            <person name="Kauserud H."/>
        </authorList>
    </citation>
    <scope>NUCLEOTIDE SEQUENCE</scope>
    <source>
        <strain evidence="2">CBHHK182m</strain>
    </source>
</reference>
<dbReference type="Proteomes" id="UP001215598">
    <property type="component" value="Unassembled WGS sequence"/>
</dbReference>
<dbReference type="Pfam" id="PF26215">
    <property type="entry name" value="HTH_animal"/>
    <property type="match status" value="1"/>
</dbReference>